<keyword evidence="2" id="KW-1185">Reference proteome</keyword>
<protein>
    <submittedName>
        <fullName evidence="1">Uncharacterized protein</fullName>
    </submittedName>
</protein>
<accession>A0ACC1SW31</accession>
<dbReference type="EMBL" id="JANRMS010000074">
    <property type="protein sequence ID" value="KAJ3547602.1"/>
    <property type="molecule type" value="Genomic_DNA"/>
</dbReference>
<comment type="caution">
    <text evidence="1">The sequence shown here is derived from an EMBL/GenBank/DDBJ whole genome shotgun (WGS) entry which is preliminary data.</text>
</comment>
<evidence type="ECO:0000313" key="2">
    <source>
        <dbReference type="Proteomes" id="UP001148629"/>
    </source>
</evidence>
<gene>
    <name evidence="1" type="ORF">NM208_g1446</name>
</gene>
<evidence type="ECO:0000313" key="1">
    <source>
        <dbReference type="EMBL" id="KAJ3547602.1"/>
    </source>
</evidence>
<reference evidence="1" key="1">
    <citation type="submission" date="2022-08" db="EMBL/GenBank/DDBJ databases">
        <title>Genome Sequence of Fusarium decemcellulare.</title>
        <authorList>
            <person name="Buettner E."/>
        </authorList>
    </citation>
    <scope>NUCLEOTIDE SEQUENCE</scope>
    <source>
        <strain evidence="1">Babe19</strain>
    </source>
</reference>
<proteinExistence type="predicted"/>
<organism evidence="1 2">
    <name type="scientific">Fusarium decemcellulare</name>
    <dbReference type="NCBI Taxonomy" id="57161"/>
    <lineage>
        <taxon>Eukaryota</taxon>
        <taxon>Fungi</taxon>
        <taxon>Dikarya</taxon>
        <taxon>Ascomycota</taxon>
        <taxon>Pezizomycotina</taxon>
        <taxon>Sordariomycetes</taxon>
        <taxon>Hypocreomycetidae</taxon>
        <taxon>Hypocreales</taxon>
        <taxon>Nectriaceae</taxon>
        <taxon>Fusarium</taxon>
        <taxon>Fusarium decemcellulare species complex</taxon>
    </lineage>
</organism>
<dbReference type="Proteomes" id="UP001148629">
    <property type="component" value="Unassembled WGS sequence"/>
</dbReference>
<name>A0ACC1SW31_9HYPO</name>
<sequence length="437" mass="48587">MSLRAGAIFRSSWVPSFTKRDDCIEISIDNHFQSKVYTSGSVISGCVTISPQRPLAFESVEITFNGMATTQIAMIHRDAPSSHTFLQLNAALDENALPDVRIFGPGEQYNLPFAFLIPHRLPSASCKYHPDTVVHERHTHLPPTVSSGEHPDAPYIAQVEYLVTARIITKPQKNGKPKPLEKVHPIRILPLIPEQQLHVNPNNATYHLIQEREISRDLLSHQIGHLIATLTRIDPIILSVDTFETSGSSVTVNLEFDPTSSEVIPPNIRAKSAHVEVVTHYSLGHIGYLPDQESRPAGTVMNSPVLRYFDSNEWVIKDPGESKWDHASDQYQNSRGRDTVTNGSARRQATLTVQLEPPAERKLLVPTFHSCRISRAYTLRLVLDAVGFRAALALVVPLQVIAQSSGPSASELPDYVSKIESICDNTEAKFPRGRLTW</sequence>